<dbReference type="Proteomes" id="UP000244932">
    <property type="component" value="Unassembled WGS sequence"/>
</dbReference>
<dbReference type="EMBL" id="OMKW01000004">
    <property type="protein sequence ID" value="SPF30771.1"/>
    <property type="molecule type" value="Genomic_DNA"/>
</dbReference>
<reference evidence="1 2" key="1">
    <citation type="submission" date="2018-03" db="EMBL/GenBank/DDBJ databases">
        <authorList>
            <person name="Keele B.F."/>
        </authorList>
    </citation>
    <scope>NUCLEOTIDE SEQUENCE [LARGE SCALE GENOMIC DNA]</scope>
    <source>
        <strain evidence="1 2">CeCT 8812</strain>
    </source>
</reference>
<dbReference type="AlphaFoldDB" id="A0A2R8AEU6"/>
<keyword evidence="2" id="KW-1185">Reference proteome</keyword>
<evidence type="ECO:0008006" key="3">
    <source>
        <dbReference type="Google" id="ProtNLM"/>
    </source>
</evidence>
<gene>
    <name evidence="1" type="ORF">POI8812_03114</name>
</gene>
<evidence type="ECO:0000313" key="2">
    <source>
        <dbReference type="Proteomes" id="UP000244932"/>
    </source>
</evidence>
<protein>
    <recommendedName>
        <fullName evidence="3">YdhG-like domain-containing protein</fullName>
    </recommendedName>
</protein>
<evidence type="ECO:0000313" key="1">
    <source>
        <dbReference type="EMBL" id="SPF30771.1"/>
    </source>
</evidence>
<organism evidence="1 2">
    <name type="scientific">Pontivivens insulae</name>
    <dbReference type="NCBI Taxonomy" id="1639689"/>
    <lineage>
        <taxon>Bacteria</taxon>
        <taxon>Pseudomonadati</taxon>
        <taxon>Pseudomonadota</taxon>
        <taxon>Alphaproteobacteria</taxon>
        <taxon>Rhodobacterales</taxon>
        <taxon>Paracoccaceae</taxon>
        <taxon>Pontivivens</taxon>
    </lineage>
</organism>
<name>A0A2R8AEU6_9RHOB</name>
<accession>A0A2R8AEU6</accession>
<proteinExistence type="predicted"/>
<sequence>MRVLPPHRRFLLRPVSASCRSTDVEGDGAIASDDLETLRTLIKSVAQADPTIGSVREERAWGQPSFRTPHKGIGTAVRLGRSKSGIPHLYVHCQTTLIADFRAKWGDDFAYDGNRGLAVTDPNDPRIADFIHSVLSYRLR</sequence>